<dbReference type="InterPro" id="IPR043502">
    <property type="entry name" value="DNA/RNA_pol_sf"/>
</dbReference>
<protein>
    <recommendedName>
        <fullName evidence="1">Tf2-1-like SH3-like domain-containing protein</fullName>
    </recommendedName>
</protein>
<dbReference type="Pfam" id="PF24626">
    <property type="entry name" value="SH3_Tf2-1"/>
    <property type="match status" value="1"/>
</dbReference>
<dbReference type="Gene3D" id="3.10.10.10">
    <property type="entry name" value="HIV Type 1 Reverse Transcriptase, subunit A, domain 1"/>
    <property type="match status" value="1"/>
</dbReference>
<name>A0ABQ5CKE6_9ASTR</name>
<organism evidence="2 3">
    <name type="scientific">Tanacetum coccineum</name>
    <dbReference type="NCBI Taxonomy" id="301880"/>
    <lineage>
        <taxon>Eukaryota</taxon>
        <taxon>Viridiplantae</taxon>
        <taxon>Streptophyta</taxon>
        <taxon>Embryophyta</taxon>
        <taxon>Tracheophyta</taxon>
        <taxon>Spermatophyta</taxon>
        <taxon>Magnoliopsida</taxon>
        <taxon>eudicotyledons</taxon>
        <taxon>Gunneridae</taxon>
        <taxon>Pentapetalae</taxon>
        <taxon>asterids</taxon>
        <taxon>campanulids</taxon>
        <taxon>Asterales</taxon>
        <taxon>Asteraceae</taxon>
        <taxon>Asteroideae</taxon>
        <taxon>Anthemideae</taxon>
        <taxon>Anthemidinae</taxon>
        <taxon>Tanacetum</taxon>
    </lineage>
</organism>
<dbReference type="InterPro" id="IPR043128">
    <property type="entry name" value="Rev_trsase/Diguanyl_cyclase"/>
</dbReference>
<keyword evidence="3" id="KW-1185">Reference proteome</keyword>
<dbReference type="Proteomes" id="UP001151760">
    <property type="component" value="Unassembled WGS sequence"/>
</dbReference>
<feature type="domain" description="Tf2-1-like SH3-like" evidence="1">
    <location>
        <begin position="288"/>
        <end position="352"/>
    </location>
</feature>
<dbReference type="PANTHER" id="PTHR46148:SF59">
    <property type="entry name" value="NUCLEOTIDYLTRANSFERASE, RIBONUCLEASE H"/>
    <property type="match status" value="1"/>
</dbReference>
<dbReference type="InterPro" id="IPR056924">
    <property type="entry name" value="SH3_Tf2-1"/>
</dbReference>
<reference evidence="2" key="1">
    <citation type="journal article" date="2022" name="Int. J. Mol. Sci.">
        <title>Draft Genome of Tanacetum Coccineum: Genomic Comparison of Closely Related Tanacetum-Family Plants.</title>
        <authorList>
            <person name="Yamashiro T."/>
            <person name="Shiraishi A."/>
            <person name="Nakayama K."/>
            <person name="Satake H."/>
        </authorList>
    </citation>
    <scope>NUCLEOTIDE SEQUENCE</scope>
</reference>
<accession>A0ABQ5CKE6</accession>
<evidence type="ECO:0000313" key="3">
    <source>
        <dbReference type="Proteomes" id="UP001151760"/>
    </source>
</evidence>
<evidence type="ECO:0000259" key="1">
    <source>
        <dbReference type="Pfam" id="PF24626"/>
    </source>
</evidence>
<dbReference type="CDD" id="cd09272">
    <property type="entry name" value="RNase_HI_RT_Ty1"/>
    <property type="match status" value="1"/>
</dbReference>
<dbReference type="Gene3D" id="3.30.70.270">
    <property type="match status" value="1"/>
</dbReference>
<evidence type="ECO:0000313" key="2">
    <source>
        <dbReference type="EMBL" id="GJT25359.1"/>
    </source>
</evidence>
<gene>
    <name evidence="2" type="ORF">Tco_0895296</name>
</gene>
<dbReference type="PANTHER" id="PTHR46148">
    <property type="entry name" value="CHROMO DOMAIN-CONTAINING PROTEIN"/>
    <property type="match status" value="1"/>
</dbReference>
<dbReference type="EMBL" id="BQNB010014208">
    <property type="protein sequence ID" value="GJT25359.1"/>
    <property type="molecule type" value="Genomic_DNA"/>
</dbReference>
<comment type="caution">
    <text evidence="2">The sequence shown here is derived from an EMBL/GenBank/DDBJ whole genome shotgun (WGS) entry which is preliminary data.</text>
</comment>
<proteinExistence type="predicted"/>
<sequence>MEKVTKKKTEKKSKRLEDAPMMRDVSEVFPKDFPRLLPTRQVELQIDLVHDVALVARSPYKLAPSKREELSNQLQVLADKGLKRPSSLVWGALIMFVKKNDGSFRMCINYQELNKLTVRNRYQLPRIDGLFNQLQVYSYSSMISLPTQGEMRSKRNTLGFILELFKNKELYYRDPEGEAYALSRKELTKPLRVRALVMTINLNLPLHIYEAQVETFKKENVKDENLHGMDMEFGTHLDGTLCIRNRNCHGSIHKATKDNKQLRYELGNRDHRKDYANVRHKPLEFKVGDKVMLKVSPWKGVMHFGKHGKLNPRYIRPFKILAKVGTVAYRLKLPEQLSRVHSTFRVSNLKKCLSDETQVIPLDEIQIDDKLHFIEEPVKIRDREVKRLKKSRIHIVKIVWMRSQLTDYRFDYNKIPLCPDSKSVIALSCNTVQYSRTKHIAVRYHFIKEQVENEVVELYFVKTDYQLADIFTKALARERFEFRINRLGMQSITPEELKRLAESDEE</sequence>
<dbReference type="SUPFAM" id="SSF56672">
    <property type="entry name" value="DNA/RNA polymerases"/>
    <property type="match status" value="1"/>
</dbReference>
<reference evidence="2" key="2">
    <citation type="submission" date="2022-01" db="EMBL/GenBank/DDBJ databases">
        <authorList>
            <person name="Yamashiro T."/>
            <person name="Shiraishi A."/>
            <person name="Satake H."/>
            <person name="Nakayama K."/>
        </authorList>
    </citation>
    <scope>NUCLEOTIDE SEQUENCE</scope>
</reference>